<evidence type="ECO:0000313" key="10">
    <source>
        <dbReference type="Proteomes" id="UP000009080"/>
    </source>
</evidence>
<dbReference type="PDBsum" id="6G09"/>
<evidence type="ECO:0000256" key="8">
    <source>
        <dbReference type="SAM" id="SignalP"/>
    </source>
</evidence>
<dbReference type="AlphaFoldDB" id="C5BJ89"/>
<dbReference type="InterPro" id="IPR008928">
    <property type="entry name" value="6-hairpin_glycosidase_sf"/>
</dbReference>
<dbReference type="PROSITE" id="PS51257">
    <property type="entry name" value="PROKAR_LIPOPROTEIN"/>
    <property type="match status" value="1"/>
</dbReference>
<keyword evidence="7" id="KW-0119">Carbohydrate metabolism</keyword>
<dbReference type="EMBL" id="CP001614">
    <property type="protein sequence ID" value="ACR14722.1"/>
    <property type="molecule type" value="Genomic_DNA"/>
</dbReference>
<evidence type="ECO:0000313" key="9">
    <source>
        <dbReference type="EMBL" id="ACR14722.1"/>
    </source>
</evidence>
<dbReference type="CAZy" id="GH8">
    <property type="family name" value="Glycoside Hydrolase Family 8"/>
</dbReference>
<dbReference type="HOGENOM" id="CLU_037722_0_0_6"/>
<dbReference type="PRINTS" id="PR00735">
    <property type="entry name" value="GLHYDRLASE8"/>
</dbReference>
<dbReference type="InterPro" id="IPR012341">
    <property type="entry name" value="6hp_glycosidase-like_sf"/>
</dbReference>
<feature type="signal peptide" evidence="8">
    <location>
        <begin position="1"/>
        <end position="29"/>
    </location>
</feature>
<dbReference type="RefSeq" id="WP_015820836.1">
    <property type="nucleotide sequence ID" value="NC_012997.1"/>
</dbReference>
<dbReference type="InterPro" id="IPR002037">
    <property type="entry name" value="Glyco_hydro_8"/>
</dbReference>
<comment type="catalytic activity">
    <reaction evidence="1">
        <text>Endohydrolysis of (1-&gt;4)-beta-D-glucosidic linkages in cellulose, lichenin and cereal beta-D-glucans.</text>
        <dbReference type="EC" id="3.2.1.4"/>
    </reaction>
</comment>
<evidence type="ECO:0000256" key="6">
    <source>
        <dbReference type="ARBA" id="ARBA00023295"/>
    </source>
</evidence>
<gene>
    <name evidence="9" type="ordered locus">TERTU_4506</name>
</gene>
<dbReference type="PDB" id="6G00">
    <property type="method" value="X-ray"/>
    <property type="resolution" value="1.40 A"/>
    <property type="chains" value="A=41-436"/>
</dbReference>
<reference evidence="9 10" key="1">
    <citation type="journal article" date="2009" name="PLoS ONE">
        <title>The complete genome of Teredinibacter turnerae T7901: an intracellular endosymbiont of marine wood-boring bivalves (shipworms).</title>
        <authorList>
            <person name="Yang J.C."/>
            <person name="Madupu R."/>
            <person name="Durkin A.S."/>
            <person name="Ekborg N.A."/>
            <person name="Pedamallu C.S."/>
            <person name="Hostetler J.B."/>
            <person name="Radune D."/>
            <person name="Toms B.S."/>
            <person name="Henrissat B."/>
            <person name="Coutinho P.M."/>
            <person name="Schwarz S."/>
            <person name="Field L."/>
            <person name="Trindade-Silva A.E."/>
            <person name="Soares C.A.G."/>
            <person name="Elshahawi S."/>
            <person name="Hanora A."/>
            <person name="Schmidt E.W."/>
            <person name="Haygood M.G."/>
            <person name="Posfai J."/>
            <person name="Benner J."/>
            <person name="Madinger C."/>
            <person name="Nove J."/>
            <person name="Anton B."/>
            <person name="Chaudhary K."/>
            <person name="Foster J."/>
            <person name="Holman A."/>
            <person name="Kumar S."/>
            <person name="Lessard P.A."/>
            <person name="Luyten Y.A."/>
            <person name="Slatko B."/>
            <person name="Wood N."/>
            <person name="Wu B."/>
            <person name="Teplitski M."/>
            <person name="Mougous J.D."/>
            <person name="Ward N."/>
            <person name="Eisen J.A."/>
            <person name="Badger J.H."/>
            <person name="Distel D.L."/>
        </authorList>
    </citation>
    <scope>NUCLEOTIDE SEQUENCE [LARGE SCALE GENOMIC DNA]</scope>
    <source>
        <strain evidence="10">ATCC 39867 / T7901</strain>
    </source>
</reference>
<dbReference type="SUPFAM" id="SSF48208">
    <property type="entry name" value="Six-hairpin glycosidases"/>
    <property type="match status" value="1"/>
</dbReference>
<dbReference type="GO" id="GO:0008810">
    <property type="term" value="F:cellulase activity"/>
    <property type="evidence" value="ECO:0007669"/>
    <property type="project" value="UniProtKB-EC"/>
</dbReference>
<keyword evidence="8" id="KW-0732">Signal</keyword>
<dbReference type="Gene3D" id="1.50.10.10">
    <property type="match status" value="1"/>
</dbReference>
<evidence type="ECO:0000256" key="2">
    <source>
        <dbReference type="ARBA" id="ARBA00009209"/>
    </source>
</evidence>
<dbReference type="eggNOG" id="COG3405">
    <property type="taxonomic scope" value="Bacteria"/>
</dbReference>
<dbReference type="PDBsum" id="6G00"/>
<protein>
    <recommendedName>
        <fullName evidence="3">cellulase</fullName>
        <ecNumber evidence="3">3.2.1.4</ecNumber>
    </recommendedName>
</protein>
<evidence type="ECO:0000256" key="5">
    <source>
        <dbReference type="ARBA" id="ARBA00023001"/>
    </source>
</evidence>
<dbReference type="KEGG" id="ttu:TERTU_4506"/>
<evidence type="ECO:0007829" key="12">
    <source>
        <dbReference type="PDB" id="6G09"/>
    </source>
</evidence>
<dbReference type="STRING" id="377629.TERTU_4506"/>
<proteinExistence type="evidence at protein level"/>
<dbReference type="PDBsum" id="6G0N"/>
<feature type="chain" id="PRO_5002946362" description="cellulase" evidence="8">
    <location>
        <begin position="30"/>
        <end position="436"/>
    </location>
</feature>
<keyword evidence="5" id="KW-0136">Cellulose degradation</keyword>
<evidence type="ECO:0000256" key="3">
    <source>
        <dbReference type="ARBA" id="ARBA00012601"/>
    </source>
</evidence>
<dbReference type="OrthoDB" id="9766708at2"/>
<keyword evidence="10" id="KW-1185">Reference proteome</keyword>
<dbReference type="Proteomes" id="UP000009080">
    <property type="component" value="Chromosome"/>
</dbReference>
<dbReference type="EC" id="3.2.1.4" evidence="3"/>
<keyword evidence="11 12" id="KW-0002">3D-structure</keyword>
<dbReference type="PDBsum" id="6G0B"/>
<evidence type="ECO:0000256" key="1">
    <source>
        <dbReference type="ARBA" id="ARBA00000966"/>
    </source>
</evidence>
<dbReference type="SMR" id="C5BJ89"/>
<keyword evidence="7" id="KW-0624">Polysaccharide degradation</keyword>
<evidence type="ECO:0000256" key="7">
    <source>
        <dbReference type="ARBA" id="ARBA00023326"/>
    </source>
</evidence>
<dbReference type="PDB" id="6G0B">
    <property type="method" value="X-ray"/>
    <property type="resolution" value="1.80 A"/>
    <property type="chains" value="A=41-436"/>
</dbReference>
<accession>C5BJ89</accession>
<dbReference type="PDB" id="6G09">
    <property type="method" value="X-ray"/>
    <property type="resolution" value="1.40 A"/>
    <property type="chains" value="A=41-436"/>
</dbReference>
<keyword evidence="6 9" id="KW-0326">Glycosidase</keyword>
<name>C5BJ89_TERTT</name>
<sequence length="436" mass="49079">MFPRLSPSRFRQVTLTLLTLGLVSLTGCAGNSKPDADTSTAGAVATGEYRNLFAEIGKSEIDIQRKIDEAFQHLFYGDAKDAAVYYQAGGNENGPLAYVYDVNSNDVRSEGMSYGMMITVQMDKKAEFDAIWNWAKTYMYQDSPTHPAFGYFAWSMRRDGVANDDMPAPDGEEYFVTALYFAAARWGNGEGIFNYQQEADTILSRMRHRQVITGPTNRGVMTATNLFHPEEAQVRFTPDINNADHTDASYHLPSFYEIWARVAPQEDRAFWAKAADVSRDYFAKAAHPVTALTPDYGNFDGTPWAASWRPESVDFRYDAWRSVMNWSMDYAWWGKDSGAPARSDKLLAFFETQEGKMNHLYSLDGKPLGGGPTLGLISMNATAAMAATDPRWHNFVEKLWQQQPPTGQYRYYDGVLYLMALLHCAGEYKAWIPDGE</sequence>
<reference evidence="11 12" key="2">
    <citation type="journal article" date="2018" name="Acta Crystallogr. D Struct. Biol.">
        <title>Structure and function of a glycoside hydrolase family 8 endoxylanase from Teredinibacter turnerae.</title>
        <authorList>
            <person name="Fowler C.A."/>
            <person name="Hemsworth G.R."/>
            <person name="Cuskin F."/>
            <person name="Hart S."/>
            <person name="Turkenburg J."/>
            <person name="Gilbert H.J."/>
            <person name="Walton P.H."/>
            <person name="Davies G.J."/>
        </authorList>
    </citation>
    <scope>X-RAY CRYSTALLOGRAPHY (1.40 ANGSTROMS) OF 41-436</scope>
</reference>
<dbReference type="Pfam" id="PF01270">
    <property type="entry name" value="Glyco_hydro_8"/>
    <property type="match status" value="1"/>
</dbReference>
<keyword evidence="4 9" id="KW-0378">Hydrolase</keyword>
<dbReference type="GO" id="GO:0030245">
    <property type="term" value="P:cellulose catabolic process"/>
    <property type="evidence" value="ECO:0007669"/>
    <property type="project" value="UniProtKB-KW"/>
</dbReference>
<comment type="similarity">
    <text evidence="2">Belongs to the glycosyl hydrolase 8 (cellulase D) family.</text>
</comment>
<evidence type="ECO:0007829" key="11">
    <source>
        <dbReference type="PDB" id="6G00"/>
    </source>
</evidence>
<organism evidence="9 10">
    <name type="scientific">Teredinibacter turnerae (strain ATCC 39867 / T7901)</name>
    <dbReference type="NCBI Taxonomy" id="377629"/>
    <lineage>
        <taxon>Bacteria</taxon>
        <taxon>Pseudomonadati</taxon>
        <taxon>Pseudomonadota</taxon>
        <taxon>Gammaproteobacteria</taxon>
        <taxon>Cellvibrionales</taxon>
        <taxon>Cellvibrionaceae</taxon>
        <taxon>Teredinibacter</taxon>
    </lineage>
</organism>
<evidence type="ECO:0000256" key="4">
    <source>
        <dbReference type="ARBA" id="ARBA00022801"/>
    </source>
</evidence>
<dbReference type="BRENDA" id="3.2.1.8">
    <property type="organism ID" value="9581"/>
</dbReference>
<dbReference type="PDB" id="6G0N">
    <property type="method" value="X-ray"/>
    <property type="resolution" value="1.80 A"/>
    <property type="chains" value="A=41-436"/>
</dbReference>